<evidence type="ECO:0000313" key="3">
    <source>
        <dbReference type="Proteomes" id="UP000176228"/>
    </source>
</evidence>
<proteinExistence type="predicted"/>
<dbReference type="InterPro" id="IPR029044">
    <property type="entry name" value="Nucleotide-diphossugar_trans"/>
</dbReference>
<dbReference type="CDD" id="cd04179">
    <property type="entry name" value="DPM_DPG-synthase_like"/>
    <property type="match status" value="1"/>
</dbReference>
<dbReference type="Pfam" id="PF00535">
    <property type="entry name" value="Glycos_transf_2"/>
    <property type="match status" value="1"/>
</dbReference>
<dbReference type="AlphaFoldDB" id="A0A1F6BIF1"/>
<organism evidence="2 3">
    <name type="scientific">Candidatus Gottesmanbacteria bacterium RIFCSPLOWO2_01_FULL_42_22</name>
    <dbReference type="NCBI Taxonomy" id="1798391"/>
    <lineage>
        <taxon>Bacteria</taxon>
        <taxon>Candidatus Gottesmaniibacteriota</taxon>
    </lineage>
</organism>
<dbReference type="PANTHER" id="PTHR48090:SF7">
    <property type="entry name" value="RFBJ PROTEIN"/>
    <property type="match status" value="1"/>
</dbReference>
<dbReference type="Gene3D" id="3.90.550.10">
    <property type="entry name" value="Spore Coat Polysaccharide Biosynthesis Protein SpsA, Chain A"/>
    <property type="match status" value="1"/>
</dbReference>
<dbReference type="SUPFAM" id="SSF53448">
    <property type="entry name" value="Nucleotide-diphospho-sugar transferases"/>
    <property type="match status" value="1"/>
</dbReference>
<accession>A0A1F6BIF1</accession>
<dbReference type="InterPro" id="IPR050256">
    <property type="entry name" value="Glycosyltransferase_2"/>
</dbReference>
<gene>
    <name evidence="2" type="ORF">A2968_01635</name>
</gene>
<dbReference type="Proteomes" id="UP000176228">
    <property type="component" value="Unassembled WGS sequence"/>
</dbReference>
<reference evidence="2 3" key="1">
    <citation type="journal article" date="2016" name="Nat. Commun.">
        <title>Thousands of microbial genomes shed light on interconnected biogeochemical processes in an aquifer system.</title>
        <authorList>
            <person name="Anantharaman K."/>
            <person name="Brown C.T."/>
            <person name="Hug L.A."/>
            <person name="Sharon I."/>
            <person name="Castelle C.J."/>
            <person name="Probst A.J."/>
            <person name="Thomas B.C."/>
            <person name="Singh A."/>
            <person name="Wilkins M.J."/>
            <person name="Karaoz U."/>
            <person name="Brodie E.L."/>
            <person name="Williams K.H."/>
            <person name="Hubbard S.S."/>
            <person name="Banfield J.F."/>
        </authorList>
    </citation>
    <scope>NUCLEOTIDE SEQUENCE [LARGE SCALE GENOMIC DNA]</scope>
</reference>
<sequence>MKKTVSVIIPVYNEEKNIKDAAKGALWAVKEADDYELIIVDDGSTDATGGITDTLKRKNPKIKVLHHKRNLGFGPTIKDGLKAASKEYVVGFPGDYDTSEESLKELIKRAGDKDVIMTYNANSGSRTWARRLFSKTFVTLMNLLFGLKLKYFNGSFICRTTLLKDLPLKSEGFAIYAEAKVRLLRKGASYKEIPFKHLGRKYGNSKAVSIRSILQT</sequence>
<name>A0A1F6BIF1_9BACT</name>
<protein>
    <recommendedName>
        <fullName evidence="1">Glycosyltransferase 2-like domain-containing protein</fullName>
    </recommendedName>
</protein>
<dbReference type="PANTHER" id="PTHR48090">
    <property type="entry name" value="UNDECAPRENYL-PHOSPHATE 4-DEOXY-4-FORMAMIDO-L-ARABINOSE TRANSFERASE-RELATED"/>
    <property type="match status" value="1"/>
</dbReference>
<feature type="non-terminal residue" evidence="2">
    <location>
        <position position="216"/>
    </location>
</feature>
<feature type="domain" description="Glycosyltransferase 2-like" evidence="1">
    <location>
        <begin position="6"/>
        <end position="146"/>
    </location>
</feature>
<dbReference type="EMBL" id="MFJU01000013">
    <property type="protein sequence ID" value="OGG36680.1"/>
    <property type="molecule type" value="Genomic_DNA"/>
</dbReference>
<evidence type="ECO:0000313" key="2">
    <source>
        <dbReference type="EMBL" id="OGG36680.1"/>
    </source>
</evidence>
<dbReference type="STRING" id="1798391.A2968_01635"/>
<comment type="caution">
    <text evidence="2">The sequence shown here is derived from an EMBL/GenBank/DDBJ whole genome shotgun (WGS) entry which is preliminary data.</text>
</comment>
<dbReference type="InterPro" id="IPR001173">
    <property type="entry name" value="Glyco_trans_2-like"/>
</dbReference>
<evidence type="ECO:0000259" key="1">
    <source>
        <dbReference type="Pfam" id="PF00535"/>
    </source>
</evidence>